<proteinExistence type="predicted"/>
<accession>A0A3B7MPF1</accession>
<dbReference type="Proteomes" id="UP000263900">
    <property type="component" value="Chromosome"/>
</dbReference>
<reference evidence="1 2" key="1">
    <citation type="submission" date="2018-09" db="EMBL/GenBank/DDBJ databases">
        <title>Genome sequencing of strain 6GH32-13.</title>
        <authorList>
            <person name="Weon H.-Y."/>
            <person name="Heo J."/>
            <person name="Kwon S.-W."/>
        </authorList>
    </citation>
    <scope>NUCLEOTIDE SEQUENCE [LARGE SCALE GENOMIC DNA]</scope>
    <source>
        <strain evidence="1 2">5GH32-13</strain>
    </source>
</reference>
<evidence type="ECO:0000313" key="2">
    <source>
        <dbReference type="Proteomes" id="UP000263900"/>
    </source>
</evidence>
<evidence type="ECO:0000313" key="1">
    <source>
        <dbReference type="EMBL" id="AXY72531.1"/>
    </source>
</evidence>
<protein>
    <submittedName>
        <fullName evidence="1">Uncharacterized protein</fullName>
    </submittedName>
</protein>
<organism evidence="1 2">
    <name type="scientific">Paraflavitalea soli</name>
    <dbReference type="NCBI Taxonomy" id="2315862"/>
    <lineage>
        <taxon>Bacteria</taxon>
        <taxon>Pseudomonadati</taxon>
        <taxon>Bacteroidota</taxon>
        <taxon>Chitinophagia</taxon>
        <taxon>Chitinophagales</taxon>
        <taxon>Chitinophagaceae</taxon>
        <taxon>Paraflavitalea</taxon>
    </lineage>
</organism>
<dbReference type="EMBL" id="CP032157">
    <property type="protein sequence ID" value="AXY72531.1"/>
    <property type="molecule type" value="Genomic_DNA"/>
</dbReference>
<dbReference type="AlphaFoldDB" id="A0A3B7MPF1"/>
<name>A0A3B7MPF1_9BACT</name>
<dbReference type="KEGG" id="pseg:D3H65_00405"/>
<keyword evidence="2" id="KW-1185">Reference proteome</keyword>
<gene>
    <name evidence="1" type="ORF">D3H65_00405</name>
</gene>
<sequence>MSERRLFLTRRKFSKILIHPLPFIKVLRFAKDQAGFVVSGYRLAQAAMRDGIVAGKTGLNKN</sequence>